<feature type="chain" id="PRO_5040380322" description="Apple domain-containing protein" evidence="1">
    <location>
        <begin position="19"/>
        <end position="972"/>
    </location>
</feature>
<organism evidence="3 4">
    <name type="scientific">Cucurbitaria berberidis CBS 394.84</name>
    <dbReference type="NCBI Taxonomy" id="1168544"/>
    <lineage>
        <taxon>Eukaryota</taxon>
        <taxon>Fungi</taxon>
        <taxon>Dikarya</taxon>
        <taxon>Ascomycota</taxon>
        <taxon>Pezizomycotina</taxon>
        <taxon>Dothideomycetes</taxon>
        <taxon>Pleosporomycetidae</taxon>
        <taxon>Pleosporales</taxon>
        <taxon>Pleosporineae</taxon>
        <taxon>Cucurbitariaceae</taxon>
        <taxon>Cucurbitaria</taxon>
    </lineage>
</organism>
<keyword evidence="1" id="KW-0732">Signal</keyword>
<evidence type="ECO:0000313" key="4">
    <source>
        <dbReference type="Proteomes" id="UP000800039"/>
    </source>
</evidence>
<dbReference type="AlphaFoldDB" id="A0A9P4GAW2"/>
<dbReference type="RefSeq" id="XP_040784783.1">
    <property type="nucleotide sequence ID" value="XM_040937274.1"/>
</dbReference>
<feature type="signal peptide" evidence="1">
    <location>
        <begin position="1"/>
        <end position="18"/>
    </location>
</feature>
<comment type="caution">
    <text evidence="3">The sequence shown here is derived from an EMBL/GenBank/DDBJ whole genome shotgun (WGS) entry which is preliminary data.</text>
</comment>
<reference evidence="3" key="1">
    <citation type="submission" date="2020-01" db="EMBL/GenBank/DDBJ databases">
        <authorList>
            <consortium name="DOE Joint Genome Institute"/>
            <person name="Haridas S."/>
            <person name="Albert R."/>
            <person name="Binder M."/>
            <person name="Bloem J."/>
            <person name="Labutti K."/>
            <person name="Salamov A."/>
            <person name="Andreopoulos B."/>
            <person name="Baker S.E."/>
            <person name="Barry K."/>
            <person name="Bills G."/>
            <person name="Bluhm B.H."/>
            <person name="Cannon C."/>
            <person name="Castanera R."/>
            <person name="Culley D.E."/>
            <person name="Daum C."/>
            <person name="Ezra D."/>
            <person name="Gonzalez J.B."/>
            <person name="Henrissat B."/>
            <person name="Kuo A."/>
            <person name="Liang C."/>
            <person name="Lipzen A."/>
            <person name="Lutzoni F."/>
            <person name="Magnuson J."/>
            <person name="Mondo S."/>
            <person name="Nolan M."/>
            <person name="Ohm R."/>
            <person name="Pangilinan J."/>
            <person name="Park H.-J."/>
            <person name="Ramirez L."/>
            <person name="Alfaro M."/>
            <person name="Sun H."/>
            <person name="Tritt A."/>
            <person name="Yoshinaga Y."/>
            <person name="Zwiers L.-H."/>
            <person name="Turgeon B.G."/>
            <person name="Goodwin S.B."/>
            <person name="Spatafora J.W."/>
            <person name="Crous P.W."/>
            <person name="Grigoriev I.V."/>
        </authorList>
    </citation>
    <scope>NUCLEOTIDE SEQUENCE</scope>
    <source>
        <strain evidence="3">CBS 394.84</strain>
    </source>
</reference>
<dbReference type="InterPro" id="IPR003609">
    <property type="entry name" value="Pan_app"/>
</dbReference>
<dbReference type="GeneID" id="63854524"/>
<dbReference type="Proteomes" id="UP000800039">
    <property type="component" value="Unassembled WGS sequence"/>
</dbReference>
<feature type="domain" description="Apple" evidence="2">
    <location>
        <begin position="101"/>
        <end position="184"/>
    </location>
</feature>
<evidence type="ECO:0000259" key="2">
    <source>
        <dbReference type="PROSITE" id="PS50948"/>
    </source>
</evidence>
<gene>
    <name evidence="3" type="ORF">K460DRAFT_409637</name>
</gene>
<dbReference type="EMBL" id="ML976618">
    <property type="protein sequence ID" value="KAF1842220.1"/>
    <property type="molecule type" value="Genomic_DNA"/>
</dbReference>
<evidence type="ECO:0000313" key="3">
    <source>
        <dbReference type="EMBL" id="KAF1842220.1"/>
    </source>
</evidence>
<name>A0A9P4GAW2_9PLEO</name>
<dbReference type="PROSITE" id="PS50948">
    <property type="entry name" value="PAN"/>
    <property type="match status" value="1"/>
</dbReference>
<evidence type="ECO:0000256" key="1">
    <source>
        <dbReference type="SAM" id="SignalP"/>
    </source>
</evidence>
<keyword evidence="4" id="KW-1185">Reference proteome</keyword>
<sequence length="972" mass="104698">MRLRLSLTLAASFNLVTADRTGNQVSTVHCALTGKSFLPAFLSSNQASYLVPAQCGALCRSKPLCQSYGIENGSCRLYYLPIIFSITKQPPYANTFYDKACATTSDMCQVNGLRSPSSPAFFISTKFADNSFAGCSTLCKGTPDCRSFSIRVENGGTCRLYKNALAADFVPKSDSLYLYWDVNCPRAVVNSGPFIGSYRPTTTVPKLSVQAAVIFPAHTSPTLLTTDSPPYTPSGPQVTPIDDNEYMSTYTFLEFPLATVNSTGLPPITTGIAQPKPIPTAPCLVEPGAQAQFSILNENYLPMVSRASNSVGPLLQPTVAPAANDPILNPEALELPGFYLQQPKGVTGAYDLVYTGSLNFQFVAMNKTGSIVLTTSSTGTDYKNGLVTSIFNFDCYGRISIEQGGYSYSWTTNGTSSKLVKESPAAENMKALPKSIPAVQSARKHRKRNHQLAKRLQKRSYTDGPAPKCPVQPANLIPKTKQGYKLGEGNFCDNLNDKWSLSPFDFDLSCGVQSLCYDQCESFGWQSCNGIFGTLMIISCADAFESWWEVALAVACVAQAGYFTGVAATSTGRELFYKAQGAMCRCFCSNPPDTCVFTNGDFYCADVLQGSDDFNCGDCGRVCGPNTKCRNGNCGCTQDQCGTTCLDFRNNANNCGSCGNICNPAYCLDGRCYVPKPGECTPEQSVANKDFSDYYPSFANWEMAAFPGCELGDKIKFAPTNFIDSSGGRNPAVLVDMSSLPNSGCQAAMVQADVKMCPGIKYELTFAMGYVNQVNNDAVVSNANCIVRWLTGTPTVWDNNGDYQSSINYNIGIGNPYYKGFGPWTLHVAKGDPGVRHFRGDLFVNLTAVISCGGATGGAGRFVIRDVKMTPVGSVKKRSFTVGEGPAFSSNRQARGLILPPNNSTTKVTQEIAPVTSTTSTPQDITPANITTNITLELEPYYPDQQPGVVLVTSFDPKVENVTNALEVIGTE</sequence>
<accession>A0A9P4GAW2</accession>
<proteinExistence type="predicted"/>
<protein>
    <recommendedName>
        <fullName evidence="2">Apple domain-containing protein</fullName>
    </recommendedName>
</protein>
<dbReference type="OrthoDB" id="3800261at2759"/>